<dbReference type="SUPFAM" id="SSF82784">
    <property type="entry name" value="OsmC-like"/>
    <property type="match status" value="1"/>
</dbReference>
<comment type="caution">
    <text evidence="2">The sequence shown here is derived from an EMBL/GenBank/DDBJ whole genome shotgun (WGS) entry which is preliminary data.</text>
</comment>
<dbReference type="InterPro" id="IPR036102">
    <property type="entry name" value="OsmC/Ohrsf"/>
</dbReference>
<name>A0AAW8TD80_9ENTE</name>
<dbReference type="RefSeq" id="WP_222227512.1">
    <property type="nucleotide sequence ID" value="NZ_CP081847.1"/>
</dbReference>
<dbReference type="GO" id="GO:0006979">
    <property type="term" value="P:response to oxidative stress"/>
    <property type="evidence" value="ECO:0007669"/>
    <property type="project" value="InterPro"/>
</dbReference>
<dbReference type="InterPro" id="IPR015946">
    <property type="entry name" value="KH_dom-like_a/b"/>
</dbReference>
<comment type="similarity">
    <text evidence="1">Belongs to the OsmC/Ohr family.</text>
</comment>
<gene>
    <name evidence="2" type="ORF">P7D69_10290</name>
</gene>
<dbReference type="InterPro" id="IPR019953">
    <property type="entry name" value="OHR"/>
</dbReference>
<dbReference type="NCBIfam" id="TIGR03561">
    <property type="entry name" value="organ_hyd_perox"/>
    <property type="match status" value="1"/>
</dbReference>
<dbReference type="PANTHER" id="PTHR33797:SF2">
    <property type="entry name" value="ORGANIC HYDROPEROXIDE RESISTANCE PROTEIN-LIKE"/>
    <property type="match status" value="1"/>
</dbReference>
<dbReference type="EMBL" id="JARPXL010000008">
    <property type="protein sequence ID" value="MDT2544725.1"/>
    <property type="molecule type" value="Genomic_DNA"/>
</dbReference>
<dbReference type="InterPro" id="IPR003718">
    <property type="entry name" value="OsmC/Ohr_fam"/>
</dbReference>
<dbReference type="Pfam" id="PF02566">
    <property type="entry name" value="OsmC"/>
    <property type="match status" value="1"/>
</dbReference>
<evidence type="ECO:0000313" key="3">
    <source>
        <dbReference type="Proteomes" id="UP001254770"/>
    </source>
</evidence>
<protein>
    <submittedName>
        <fullName evidence="2">Ohr family peroxiredoxin</fullName>
    </submittedName>
</protein>
<organism evidence="2 3">
    <name type="scientific">Enterococcus raffinosus</name>
    <dbReference type="NCBI Taxonomy" id="71452"/>
    <lineage>
        <taxon>Bacteria</taxon>
        <taxon>Bacillati</taxon>
        <taxon>Bacillota</taxon>
        <taxon>Bacilli</taxon>
        <taxon>Lactobacillales</taxon>
        <taxon>Enterococcaceae</taxon>
        <taxon>Enterococcus</taxon>
    </lineage>
</organism>
<evidence type="ECO:0000256" key="1">
    <source>
        <dbReference type="ARBA" id="ARBA00007378"/>
    </source>
</evidence>
<proteinExistence type="inferred from homology"/>
<dbReference type="Proteomes" id="UP001254770">
    <property type="component" value="Unassembled WGS sequence"/>
</dbReference>
<reference evidence="2" key="1">
    <citation type="submission" date="2023-03" db="EMBL/GenBank/DDBJ databases">
        <authorList>
            <person name="Shen W."/>
            <person name="Cai J."/>
        </authorList>
    </citation>
    <scope>NUCLEOTIDE SEQUENCE</scope>
    <source>
        <strain evidence="2">Y15</strain>
    </source>
</reference>
<sequence length="137" mass="15023">MEKKIYSTTVVNKGGREGATVLPDGSALYDIALPGTKLENGLTDPERLFAAAYSSCFNQALTVAKERFSIAAHSIVSATVDLYEEEDATFSLGVKLSIQMPNVSKKQAELVVKYADRICPYSRALRNNVLVEFEIEN</sequence>
<dbReference type="Gene3D" id="3.30.300.20">
    <property type="match status" value="1"/>
</dbReference>
<accession>A0AAW8TD80</accession>
<dbReference type="AlphaFoldDB" id="A0AAW8TD80"/>
<evidence type="ECO:0000313" key="2">
    <source>
        <dbReference type="EMBL" id="MDT2544725.1"/>
    </source>
</evidence>
<dbReference type="PANTHER" id="PTHR33797">
    <property type="entry name" value="ORGANIC HYDROPEROXIDE RESISTANCE PROTEIN-LIKE"/>
    <property type="match status" value="1"/>
</dbReference>